<dbReference type="EMBL" id="CDPU01000067">
    <property type="protein sequence ID" value="CEO56444.1"/>
    <property type="molecule type" value="Genomic_DNA"/>
</dbReference>
<dbReference type="GO" id="GO:0000166">
    <property type="term" value="F:nucleotide binding"/>
    <property type="evidence" value="ECO:0007669"/>
    <property type="project" value="InterPro"/>
</dbReference>
<dbReference type="PANTHER" id="PTHR43708">
    <property type="entry name" value="CONSERVED EXPRESSED OXIDOREDUCTASE (EUROFUNG)"/>
    <property type="match status" value="1"/>
</dbReference>
<dbReference type="AlphaFoldDB" id="A0A0B7KH30"/>
<dbReference type="SUPFAM" id="SSF55347">
    <property type="entry name" value="Glyceraldehyde-3-phosphate dehydrogenase-like, C-terminal domain"/>
    <property type="match status" value="1"/>
</dbReference>
<protein>
    <submittedName>
        <fullName evidence="3">Uncharacterized protein</fullName>
    </submittedName>
</protein>
<evidence type="ECO:0000259" key="2">
    <source>
        <dbReference type="Pfam" id="PF22685"/>
    </source>
</evidence>
<name>A0A0B7KH30_BIOOC</name>
<dbReference type="Pfam" id="PF01408">
    <property type="entry name" value="GFO_IDH_MocA"/>
    <property type="match status" value="1"/>
</dbReference>
<evidence type="ECO:0000259" key="1">
    <source>
        <dbReference type="Pfam" id="PF01408"/>
    </source>
</evidence>
<proteinExistence type="predicted"/>
<gene>
    <name evidence="3" type="ORF">BN869_000012502_1</name>
</gene>
<dbReference type="InterPro" id="IPR036291">
    <property type="entry name" value="NAD(P)-bd_dom_sf"/>
</dbReference>
<organism evidence="3">
    <name type="scientific">Bionectria ochroleuca</name>
    <name type="common">Gliocladium roseum</name>
    <dbReference type="NCBI Taxonomy" id="29856"/>
    <lineage>
        <taxon>Eukaryota</taxon>
        <taxon>Fungi</taxon>
        <taxon>Dikarya</taxon>
        <taxon>Ascomycota</taxon>
        <taxon>Pezizomycotina</taxon>
        <taxon>Sordariomycetes</taxon>
        <taxon>Hypocreomycetidae</taxon>
        <taxon>Hypocreales</taxon>
        <taxon>Bionectriaceae</taxon>
        <taxon>Clonostachys</taxon>
    </lineage>
</organism>
<dbReference type="SUPFAM" id="SSF51735">
    <property type="entry name" value="NAD(P)-binding Rossmann-fold domains"/>
    <property type="match status" value="1"/>
</dbReference>
<evidence type="ECO:0000313" key="3">
    <source>
        <dbReference type="EMBL" id="CEO56444.1"/>
    </source>
</evidence>
<feature type="domain" description="Gal80p-like C-terminal" evidence="2">
    <location>
        <begin position="141"/>
        <end position="294"/>
    </location>
</feature>
<dbReference type="InterPro" id="IPR051317">
    <property type="entry name" value="Gfo/Idh/MocA_oxidoreduct"/>
</dbReference>
<dbReference type="Pfam" id="PF22685">
    <property type="entry name" value="Gal80p_C-like"/>
    <property type="match status" value="1"/>
</dbReference>
<dbReference type="Gene3D" id="3.40.50.720">
    <property type="entry name" value="NAD(P)-binding Rossmann-like Domain"/>
    <property type="match status" value="1"/>
</dbReference>
<accession>A0A0B7KH30</accession>
<sequence length="381" mass="41504">MAPIRIGIVGLSASAKTSWAANAHLPYLLSPRGQSHYKIVALLNSSVEAAKKSIQHFNLPPETKAYGDPQALADDGDVDLVVVNTRVDVHHQTALPSAKAGKNVYVEWPLAQDAQHVEELVQAARQGGGRTLVGLQGRVAPPVEKLRDLIQSGRIGKVLNSEVVAAGGLNDRERAPQSLKYFLQRSVGGNVYTIGFGHLFDQIQYVLGDFTNIESHLQIQRPEVKIFDPASKNVVETIQSDVPDLIYAIANLPTSESTQAGASALLRFRRGQTFKGDPALVWTIQGTNGEIRLTAKDGTTLHASAYSGPVTIQVYDFATDTVEDVSWEWADWQEELPILARSVGEVYERFASGNGSVLASFDEAGVRHHQLNKLLDAFDHQ</sequence>
<dbReference type="InterPro" id="IPR055080">
    <property type="entry name" value="Gal80p-like_C"/>
</dbReference>
<feature type="domain" description="Gfo/Idh/MocA-like oxidoreductase N-terminal" evidence="1">
    <location>
        <begin position="4"/>
        <end position="134"/>
    </location>
</feature>
<dbReference type="Gene3D" id="3.30.360.10">
    <property type="entry name" value="Dihydrodipicolinate Reductase, domain 2"/>
    <property type="match status" value="1"/>
</dbReference>
<reference evidence="3" key="1">
    <citation type="submission" date="2015-01" db="EMBL/GenBank/DDBJ databases">
        <authorList>
            <person name="Durling Mikael"/>
        </authorList>
    </citation>
    <scope>NUCLEOTIDE SEQUENCE</scope>
</reference>
<dbReference type="InterPro" id="IPR000683">
    <property type="entry name" value="Gfo/Idh/MocA-like_OxRdtase_N"/>
</dbReference>
<dbReference type="PANTHER" id="PTHR43708:SF1">
    <property type="entry name" value="GALACTOSE_LACTOSE METABOLISM REGULATORY PROTEIN GAL80"/>
    <property type="match status" value="1"/>
</dbReference>